<keyword evidence="1" id="KW-0282">Flagellum</keyword>
<sequence>MGLFDKLKIPLHKETTAAQPQLEKAISGSALSNQIQSFAPRSIEPSAEQKLIDGLSKRMGNMENEVGKMSTTLESLKRGFQESGDRLTMISENVKMVVSLYEVVSKDFNPFLDNTPDEIKEITEELRKELMGLKALIDSALDDLRELYGTPDLKQIFKAIEQEDLNDQ</sequence>
<dbReference type="AlphaFoldDB" id="T1A0I8"/>
<protein>
    <submittedName>
        <fullName evidence="1">Flagella accessory C</fullName>
    </submittedName>
</protein>
<accession>T1A0I8</accession>
<name>T1A0I8_9ZZZZ</name>
<organism evidence="1">
    <name type="scientific">mine drainage metagenome</name>
    <dbReference type="NCBI Taxonomy" id="410659"/>
    <lineage>
        <taxon>unclassified sequences</taxon>
        <taxon>metagenomes</taxon>
        <taxon>ecological metagenomes</taxon>
    </lineage>
</organism>
<reference evidence="1" key="1">
    <citation type="submission" date="2013-08" db="EMBL/GenBank/DDBJ databases">
        <authorList>
            <person name="Mendez C."/>
            <person name="Richter M."/>
            <person name="Ferrer M."/>
            <person name="Sanchez J."/>
        </authorList>
    </citation>
    <scope>NUCLEOTIDE SEQUENCE</scope>
</reference>
<keyword evidence="1" id="KW-0966">Cell projection</keyword>
<keyword evidence="1" id="KW-0969">Cilium</keyword>
<dbReference type="Pfam" id="PF05377">
    <property type="entry name" value="FlaC_arch"/>
    <property type="match status" value="1"/>
</dbReference>
<dbReference type="EMBL" id="AUZX01009838">
    <property type="protein sequence ID" value="EQD50433.1"/>
    <property type="molecule type" value="Genomic_DNA"/>
</dbReference>
<gene>
    <name evidence="1" type="ORF">B1A_13451</name>
</gene>
<proteinExistence type="predicted"/>
<dbReference type="InterPro" id="IPR009205">
    <property type="entry name" value="FlaC_arc"/>
</dbReference>
<comment type="caution">
    <text evidence="1">The sequence shown here is derived from an EMBL/GenBank/DDBJ whole genome shotgun (WGS) entry which is preliminary data.</text>
</comment>
<reference evidence="1" key="2">
    <citation type="journal article" date="2014" name="ISME J.">
        <title>Microbial stratification in low pH oxic and suboxic macroscopic growths along an acid mine drainage.</title>
        <authorList>
            <person name="Mendez-Garcia C."/>
            <person name="Mesa V."/>
            <person name="Sprenger R.R."/>
            <person name="Richter M."/>
            <person name="Diez M.S."/>
            <person name="Solano J."/>
            <person name="Bargiela R."/>
            <person name="Golyshina O.V."/>
            <person name="Manteca A."/>
            <person name="Ramos J.L."/>
            <person name="Gallego J.R."/>
            <person name="Llorente I."/>
            <person name="Martins Dos Santos V.A."/>
            <person name="Jensen O.N."/>
            <person name="Pelaez A.I."/>
            <person name="Sanchez J."/>
            <person name="Ferrer M."/>
        </authorList>
    </citation>
    <scope>NUCLEOTIDE SEQUENCE</scope>
</reference>
<evidence type="ECO:0000313" key="1">
    <source>
        <dbReference type="EMBL" id="EQD50433.1"/>
    </source>
</evidence>